<sequence length="236" mass="24809">MRPCLLLACSLLLLLPRGSSGYLPAAAILRSLRSLSSSSSLFSSSSSSSFKGCSITPDPSNPTVFSLAIDGAQADLAKFSAAIYKKVLKDASAQRFQGFRPGTVPPHLLPAYVSFAMDETAREAALEGMGQNGLLPFEGTRAEMEVTELAFVPGRKGKKPKGKKKGAGEVVEGEPEPVVAASVQEAAKAGWQPGTCFSFVAKVKGQEKGIDVLGRERDSNEMVGKAIDAVVDRSNS</sequence>
<feature type="signal peptide" evidence="1">
    <location>
        <begin position="1"/>
        <end position="21"/>
    </location>
</feature>
<name>A0ABQ6MBE0_9STRA</name>
<keyword evidence="3" id="KW-1185">Reference proteome</keyword>
<evidence type="ECO:0000313" key="3">
    <source>
        <dbReference type="Proteomes" id="UP001165060"/>
    </source>
</evidence>
<evidence type="ECO:0000256" key="1">
    <source>
        <dbReference type="SAM" id="SignalP"/>
    </source>
</evidence>
<gene>
    <name evidence="2" type="ORF">TeGR_g13285</name>
</gene>
<protein>
    <recommendedName>
        <fullName evidence="4">Trigger factor ribosome-binding bacterial domain-containing protein</fullName>
    </recommendedName>
</protein>
<dbReference type="EMBL" id="BRYB01000118">
    <property type="protein sequence ID" value="GMI23220.1"/>
    <property type="molecule type" value="Genomic_DNA"/>
</dbReference>
<comment type="caution">
    <text evidence="2">The sequence shown here is derived from an EMBL/GenBank/DDBJ whole genome shotgun (WGS) entry which is preliminary data.</text>
</comment>
<organism evidence="2 3">
    <name type="scientific">Tetraparma gracilis</name>
    <dbReference type="NCBI Taxonomy" id="2962635"/>
    <lineage>
        <taxon>Eukaryota</taxon>
        <taxon>Sar</taxon>
        <taxon>Stramenopiles</taxon>
        <taxon>Ochrophyta</taxon>
        <taxon>Bolidophyceae</taxon>
        <taxon>Parmales</taxon>
        <taxon>Triparmaceae</taxon>
        <taxon>Tetraparma</taxon>
    </lineage>
</organism>
<evidence type="ECO:0008006" key="4">
    <source>
        <dbReference type="Google" id="ProtNLM"/>
    </source>
</evidence>
<dbReference type="Proteomes" id="UP001165060">
    <property type="component" value="Unassembled WGS sequence"/>
</dbReference>
<proteinExistence type="predicted"/>
<keyword evidence="1" id="KW-0732">Signal</keyword>
<evidence type="ECO:0000313" key="2">
    <source>
        <dbReference type="EMBL" id="GMI23220.1"/>
    </source>
</evidence>
<reference evidence="2 3" key="1">
    <citation type="journal article" date="2023" name="Commun. Biol.">
        <title>Genome analysis of Parmales, the sister group of diatoms, reveals the evolutionary specialization of diatoms from phago-mixotrophs to photoautotrophs.</title>
        <authorList>
            <person name="Ban H."/>
            <person name="Sato S."/>
            <person name="Yoshikawa S."/>
            <person name="Yamada K."/>
            <person name="Nakamura Y."/>
            <person name="Ichinomiya M."/>
            <person name="Sato N."/>
            <person name="Blanc-Mathieu R."/>
            <person name="Endo H."/>
            <person name="Kuwata A."/>
            <person name="Ogata H."/>
        </authorList>
    </citation>
    <scope>NUCLEOTIDE SEQUENCE [LARGE SCALE GENOMIC DNA]</scope>
</reference>
<feature type="chain" id="PRO_5046502633" description="Trigger factor ribosome-binding bacterial domain-containing protein" evidence="1">
    <location>
        <begin position="22"/>
        <end position="236"/>
    </location>
</feature>
<accession>A0ABQ6MBE0</accession>